<evidence type="ECO:0000256" key="2">
    <source>
        <dbReference type="SAM" id="Phobius"/>
    </source>
</evidence>
<proteinExistence type="predicted"/>
<protein>
    <submittedName>
        <fullName evidence="3">Uncharacterized protein</fullName>
    </submittedName>
</protein>
<sequence length="301" mass="33256">MLNNDKSKIENKVSKFNSQSSSRRKKAYMTIIIFCFFGFAWQLYYFGYFESVLPAPGDKPVQVISSTEPARPDTLKSSIDSSQTSSSVSKANYTSPPIVDSNSFNQLQNLYLLTKRVQSGELTSAAEMYGLQRINIQNLREQAKEVKIQSDIAQYQLERTRAFTESAKISDPKKITLNQTGNIPSEIPKNGNNHDAVNTATIGIPDSQLSAVNQNTPLNSLPNISGVNSSQPVDIKVAMILEKTSSSPYSTLLYINSEPKRNVIEGQVVANVLKVKKIDIKLGCVTFEDITTSKPIISCVN</sequence>
<accession>A0ABD7SS34</accession>
<evidence type="ECO:0000256" key="1">
    <source>
        <dbReference type="SAM" id="MobiDB-lite"/>
    </source>
</evidence>
<organism evidence="3 4">
    <name type="scientific">Vibrio cholerae</name>
    <dbReference type="NCBI Taxonomy" id="666"/>
    <lineage>
        <taxon>Bacteria</taxon>
        <taxon>Pseudomonadati</taxon>
        <taxon>Pseudomonadota</taxon>
        <taxon>Gammaproteobacteria</taxon>
        <taxon>Vibrionales</taxon>
        <taxon>Vibrionaceae</taxon>
        <taxon>Vibrio</taxon>
    </lineage>
</organism>
<reference evidence="3 4" key="1">
    <citation type="submission" date="2019-06" db="EMBL/GenBank/DDBJ databases">
        <title>Vibrio cholerae phylogeny based on whole-genome sequencing reveals genetic diversity and population strucutre.</title>
        <authorList>
            <person name="Zhiqiu Y."/>
            <person name="Bin L."/>
            <person name="Lingyan J."/>
        </authorList>
    </citation>
    <scope>NUCLEOTIDE SEQUENCE [LARGE SCALE GENOMIC DNA]</scope>
    <source>
        <strain evidence="3 4">N2814</strain>
    </source>
</reference>
<dbReference type="AlphaFoldDB" id="A0ABD7SS34"/>
<evidence type="ECO:0000313" key="3">
    <source>
        <dbReference type="EMBL" id="TXX67357.1"/>
    </source>
</evidence>
<dbReference type="RefSeq" id="WP_050916472.1">
    <property type="nucleotide sequence ID" value="NZ_VSIJ01000005.1"/>
</dbReference>
<gene>
    <name evidence="3" type="ORF">FXF03_01920</name>
</gene>
<name>A0ABD7SS34_VIBCL</name>
<dbReference type="Proteomes" id="UP000323819">
    <property type="component" value="Unassembled WGS sequence"/>
</dbReference>
<keyword evidence="2" id="KW-0472">Membrane</keyword>
<evidence type="ECO:0000313" key="4">
    <source>
        <dbReference type="Proteomes" id="UP000323819"/>
    </source>
</evidence>
<comment type="caution">
    <text evidence="3">The sequence shown here is derived from an EMBL/GenBank/DDBJ whole genome shotgun (WGS) entry which is preliminary data.</text>
</comment>
<keyword evidence="2" id="KW-0812">Transmembrane</keyword>
<dbReference type="EMBL" id="VSIJ01000005">
    <property type="protein sequence ID" value="TXX67357.1"/>
    <property type="molecule type" value="Genomic_DNA"/>
</dbReference>
<keyword evidence="2" id="KW-1133">Transmembrane helix</keyword>
<feature type="region of interest" description="Disordered" evidence="1">
    <location>
        <begin position="64"/>
        <end position="93"/>
    </location>
</feature>
<feature type="compositionally biased region" description="Low complexity" evidence="1">
    <location>
        <begin position="77"/>
        <end position="89"/>
    </location>
</feature>
<feature type="transmembrane region" description="Helical" evidence="2">
    <location>
        <begin position="27"/>
        <end position="46"/>
    </location>
</feature>